<organism evidence="1">
    <name type="scientific">Anguilla anguilla</name>
    <name type="common">European freshwater eel</name>
    <name type="synonym">Muraena anguilla</name>
    <dbReference type="NCBI Taxonomy" id="7936"/>
    <lineage>
        <taxon>Eukaryota</taxon>
        <taxon>Metazoa</taxon>
        <taxon>Chordata</taxon>
        <taxon>Craniata</taxon>
        <taxon>Vertebrata</taxon>
        <taxon>Euteleostomi</taxon>
        <taxon>Actinopterygii</taxon>
        <taxon>Neopterygii</taxon>
        <taxon>Teleostei</taxon>
        <taxon>Anguilliformes</taxon>
        <taxon>Anguillidae</taxon>
        <taxon>Anguilla</taxon>
    </lineage>
</organism>
<accession>A0A0E9RB07</accession>
<proteinExistence type="predicted"/>
<name>A0A0E9RB07_ANGAN</name>
<dbReference type="AlphaFoldDB" id="A0A0E9RB07"/>
<evidence type="ECO:0000313" key="1">
    <source>
        <dbReference type="EMBL" id="JAH25972.1"/>
    </source>
</evidence>
<reference evidence="1" key="1">
    <citation type="submission" date="2014-11" db="EMBL/GenBank/DDBJ databases">
        <authorList>
            <person name="Amaro Gonzalez C."/>
        </authorList>
    </citation>
    <scope>NUCLEOTIDE SEQUENCE</scope>
</reference>
<protein>
    <submittedName>
        <fullName evidence="1">Uncharacterized protein</fullName>
    </submittedName>
</protein>
<dbReference type="EMBL" id="GBXM01082605">
    <property type="protein sequence ID" value="JAH25972.1"/>
    <property type="molecule type" value="Transcribed_RNA"/>
</dbReference>
<sequence length="49" mass="5575">MTMTLTFTEMEVSTYIMITVISNTVNVTVSVKPASDEHLLEHFKMENNP</sequence>
<reference evidence="1" key="2">
    <citation type="journal article" date="2015" name="Fish Shellfish Immunol.">
        <title>Early steps in the European eel (Anguilla anguilla)-Vibrio vulnificus interaction in the gills: Role of the RtxA13 toxin.</title>
        <authorList>
            <person name="Callol A."/>
            <person name="Pajuelo D."/>
            <person name="Ebbesson L."/>
            <person name="Teles M."/>
            <person name="MacKenzie S."/>
            <person name="Amaro C."/>
        </authorList>
    </citation>
    <scope>NUCLEOTIDE SEQUENCE</scope>
</reference>